<keyword evidence="2" id="KW-0418">Kinase</keyword>
<dbReference type="RefSeq" id="XP_004254488.1">
    <property type="nucleotide sequence ID" value="XM_004254440.1"/>
</dbReference>
<sequence length="156" mass="18271">DKVDMILRIKMMLDASSGILYLHENAILHRDIKPDNFLVFSLNLNDKVNAKLTDFGSARNVNLLMRNMTFTKEKHTKYADVFSFGITVSEVFKWCEAYSNENYKFPWKIADFVMSGKRLERKENIPETPFKVIEMCWVQEKANRVSIDRIVNLLTL</sequence>
<dbReference type="VEuPathDB" id="AmoebaDB:EIN_415800"/>
<evidence type="ECO:0000313" key="3">
    <source>
        <dbReference type="Proteomes" id="UP000014680"/>
    </source>
</evidence>
<dbReference type="PANTHER" id="PTHR45756">
    <property type="entry name" value="PALMITOYLTRANSFERASE"/>
    <property type="match status" value="1"/>
</dbReference>
<feature type="non-terminal residue" evidence="2">
    <location>
        <position position="1"/>
    </location>
</feature>
<proteinExistence type="predicted"/>
<keyword evidence="3" id="KW-1185">Reference proteome</keyword>
<dbReference type="PROSITE" id="PS50011">
    <property type="entry name" value="PROTEIN_KINASE_DOM"/>
    <property type="match status" value="1"/>
</dbReference>
<dbReference type="Pfam" id="PF07714">
    <property type="entry name" value="PK_Tyr_Ser-Thr"/>
    <property type="match status" value="1"/>
</dbReference>
<dbReference type="InterPro" id="IPR000719">
    <property type="entry name" value="Prot_kinase_dom"/>
</dbReference>
<dbReference type="PROSITE" id="PS00108">
    <property type="entry name" value="PROTEIN_KINASE_ST"/>
    <property type="match status" value="1"/>
</dbReference>
<gene>
    <name evidence="2" type="ORF">EIN_415800</name>
</gene>
<dbReference type="KEGG" id="eiv:EIN_415800"/>
<dbReference type="SUPFAM" id="SSF56112">
    <property type="entry name" value="Protein kinase-like (PK-like)"/>
    <property type="match status" value="1"/>
</dbReference>
<dbReference type="PANTHER" id="PTHR45756:SF1">
    <property type="entry name" value="PROTEIN KINASE DOMAIN CONTAINING PROTEIN"/>
    <property type="match status" value="1"/>
</dbReference>
<organism evidence="2 3">
    <name type="scientific">Entamoeba invadens IP1</name>
    <dbReference type="NCBI Taxonomy" id="370355"/>
    <lineage>
        <taxon>Eukaryota</taxon>
        <taxon>Amoebozoa</taxon>
        <taxon>Evosea</taxon>
        <taxon>Archamoebae</taxon>
        <taxon>Mastigamoebida</taxon>
        <taxon>Entamoebidae</taxon>
        <taxon>Entamoeba</taxon>
    </lineage>
</organism>
<dbReference type="Proteomes" id="UP000014680">
    <property type="component" value="Unassembled WGS sequence"/>
</dbReference>
<dbReference type="InterPro" id="IPR008271">
    <property type="entry name" value="Ser/Thr_kinase_AS"/>
</dbReference>
<feature type="domain" description="Protein kinase" evidence="1">
    <location>
        <begin position="1"/>
        <end position="156"/>
    </location>
</feature>
<evidence type="ECO:0000313" key="2">
    <source>
        <dbReference type="EMBL" id="ELP87717.1"/>
    </source>
</evidence>
<name>A0A0A1U0Z6_ENTIV</name>
<keyword evidence="2" id="KW-0808">Transferase</keyword>
<dbReference type="AlphaFoldDB" id="A0A0A1U0Z6"/>
<dbReference type="GO" id="GO:0004713">
    <property type="term" value="F:protein tyrosine kinase activity"/>
    <property type="evidence" value="ECO:0007669"/>
    <property type="project" value="InterPro"/>
</dbReference>
<dbReference type="SMART" id="SM00219">
    <property type="entry name" value="TyrKc"/>
    <property type="match status" value="1"/>
</dbReference>
<dbReference type="Gene3D" id="1.10.510.10">
    <property type="entry name" value="Transferase(Phosphotransferase) domain 1"/>
    <property type="match status" value="1"/>
</dbReference>
<dbReference type="EMBL" id="KB206790">
    <property type="protein sequence ID" value="ELP87717.1"/>
    <property type="molecule type" value="Genomic_DNA"/>
</dbReference>
<accession>A0A0A1U0Z6</accession>
<dbReference type="InterPro" id="IPR011009">
    <property type="entry name" value="Kinase-like_dom_sf"/>
</dbReference>
<protein>
    <submittedName>
        <fullName evidence="2">Tyrosine kinase, putative</fullName>
    </submittedName>
</protein>
<dbReference type="GeneID" id="14886698"/>
<reference evidence="2 3" key="1">
    <citation type="submission" date="2012-10" db="EMBL/GenBank/DDBJ databases">
        <authorList>
            <person name="Zafar N."/>
            <person name="Inman J."/>
            <person name="Hall N."/>
            <person name="Lorenzi H."/>
            <person name="Caler E."/>
        </authorList>
    </citation>
    <scope>NUCLEOTIDE SEQUENCE [LARGE SCALE GENOMIC DNA]</scope>
    <source>
        <strain evidence="2 3">IP1</strain>
    </source>
</reference>
<dbReference type="InterPro" id="IPR020635">
    <property type="entry name" value="Tyr_kinase_cat_dom"/>
</dbReference>
<dbReference type="OrthoDB" id="28230at2759"/>
<dbReference type="GO" id="GO:0005524">
    <property type="term" value="F:ATP binding"/>
    <property type="evidence" value="ECO:0007669"/>
    <property type="project" value="InterPro"/>
</dbReference>
<evidence type="ECO:0000259" key="1">
    <source>
        <dbReference type="PROSITE" id="PS50011"/>
    </source>
</evidence>
<dbReference type="InterPro" id="IPR001245">
    <property type="entry name" value="Ser-Thr/Tyr_kinase_cat_dom"/>
</dbReference>
<dbReference type="InterPro" id="IPR053215">
    <property type="entry name" value="TKL_Ser/Thr_kinase"/>
</dbReference>